<dbReference type="EMBL" id="CABFNO020001323">
    <property type="protein sequence ID" value="CAG9981045.1"/>
    <property type="molecule type" value="Genomic_DNA"/>
</dbReference>
<evidence type="ECO:0000256" key="2">
    <source>
        <dbReference type="ARBA" id="ARBA00023015"/>
    </source>
</evidence>
<dbReference type="GO" id="GO:0045944">
    <property type="term" value="P:positive regulation of transcription by RNA polymerase II"/>
    <property type="evidence" value="ECO:0007669"/>
    <property type="project" value="TreeGrafter"/>
</dbReference>
<dbReference type="GO" id="GO:0043565">
    <property type="term" value="F:sequence-specific DNA binding"/>
    <property type="evidence" value="ECO:0007669"/>
    <property type="project" value="TreeGrafter"/>
</dbReference>
<evidence type="ECO:0000256" key="1">
    <source>
        <dbReference type="ARBA" id="ARBA00004123"/>
    </source>
</evidence>
<gene>
    <name evidence="8" type="ORF">CBYS24578_00008053</name>
</gene>
<evidence type="ECO:0000256" key="6">
    <source>
        <dbReference type="SAM" id="MobiDB-lite"/>
    </source>
</evidence>
<dbReference type="PANTHER" id="PTHR47540">
    <property type="entry name" value="THIAMINE REPRESSIBLE GENES REGULATORY PROTEIN THI5"/>
    <property type="match status" value="1"/>
</dbReference>
<protein>
    <recommendedName>
        <fullName evidence="7">Xylanolytic transcriptional activator regulatory domain-containing protein</fullName>
    </recommendedName>
</protein>
<feature type="region of interest" description="Disordered" evidence="6">
    <location>
        <begin position="41"/>
        <end position="60"/>
    </location>
</feature>
<evidence type="ECO:0000313" key="8">
    <source>
        <dbReference type="EMBL" id="CAG9981045.1"/>
    </source>
</evidence>
<dbReference type="CDD" id="cd12148">
    <property type="entry name" value="fungal_TF_MHR"/>
    <property type="match status" value="1"/>
</dbReference>
<keyword evidence="3" id="KW-0238">DNA-binding</keyword>
<dbReference type="GO" id="GO:0006351">
    <property type="term" value="P:DNA-templated transcription"/>
    <property type="evidence" value="ECO:0007669"/>
    <property type="project" value="InterPro"/>
</dbReference>
<evidence type="ECO:0000259" key="7">
    <source>
        <dbReference type="SMART" id="SM00906"/>
    </source>
</evidence>
<reference evidence="8" key="1">
    <citation type="submission" date="2021-10" db="EMBL/GenBank/DDBJ databases">
        <authorList>
            <person name="Piombo E."/>
        </authorList>
    </citation>
    <scope>NUCLEOTIDE SEQUENCE</scope>
</reference>
<dbReference type="PANTHER" id="PTHR47540:SF2">
    <property type="entry name" value="ZN(II)2CYS6 TRANSCRIPTION FACTOR (EUROFUNG)"/>
    <property type="match status" value="1"/>
</dbReference>
<dbReference type="Proteomes" id="UP000754883">
    <property type="component" value="Unassembled WGS sequence"/>
</dbReference>
<feature type="domain" description="Xylanolytic transcriptional activator regulatory" evidence="7">
    <location>
        <begin position="188"/>
        <end position="259"/>
    </location>
</feature>
<dbReference type="OrthoDB" id="2579025at2759"/>
<evidence type="ECO:0000313" key="9">
    <source>
        <dbReference type="Proteomes" id="UP000754883"/>
    </source>
</evidence>
<proteinExistence type="predicted"/>
<comment type="caution">
    <text evidence="8">The sequence shown here is derived from an EMBL/GenBank/DDBJ whole genome shotgun (WGS) entry which is preliminary data.</text>
</comment>
<dbReference type="GO" id="GO:0008270">
    <property type="term" value="F:zinc ion binding"/>
    <property type="evidence" value="ECO:0007669"/>
    <property type="project" value="InterPro"/>
</dbReference>
<dbReference type="InterPro" id="IPR007219">
    <property type="entry name" value="XnlR_reg_dom"/>
</dbReference>
<evidence type="ECO:0000256" key="3">
    <source>
        <dbReference type="ARBA" id="ARBA00023125"/>
    </source>
</evidence>
<keyword evidence="2" id="KW-0805">Transcription regulation</keyword>
<accession>A0A9N9XZG3</accession>
<dbReference type="InterPro" id="IPR051711">
    <property type="entry name" value="Stress_Response_Reg"/>
</dbReference>
<evidence type="ECO:0000256" key="4">
    <source>
        <dbReference type="ARBA" id="ARBA00023163"/>
    </source>
</evidence>
<dbReference type="AlphaFoldDB" id="A0A9N9XZG3"/>
<name>A0A9N9XZG3_9HYPO</name>
<keyword evidence="4" id="KW-0804">Transcription</keyword>
<dbReference type="SMART" id="SM00906">
    <property type="entry name" value="Fungal_trans"/>
    <property type="match status" value="1"/>
</dbReference>
<organism evidence="8 9">
    <name type="scientific">Clonostachys byssicola</name>
    <dbReference type="NCBI Taxonomy" id="160290"/>
    <lineage>
        <taxon>Eukaryota</taxon>
        <taxon>Fungi</taxon>
        <taxon>Dikarya</taxon>
        <taxon>Ascomycota</taxon>
        <taxon>Pezizomycotina</taxon>
        <taxon>Sordariomycetes</taxon>
        <taxon>Hypocreomycetidae</taxon>
        <taxon>Hypocreales</taxon>
        <taxon>Bionectriaceae</taxon>
        <taxon>Clonostachys</taxon>
    </lineage>
</organism>
<evidence type="ECO:0000256" key="5">
    <source>
        <dbReference type="ARBA" id="ARBA00023242"/>
    </source>
</evidence>
<dbReference type="Pfam" id="PF04082">
    <property type="entry name" value="Fungal_trans"/>
    <property type="match status" value="1"/>
</dbReference>
<keyword evidence="5" id="KW-0539">Nucleus</keyword>
<keyword evidence="9" id="KW-1185">Reference proteome</keyword>
<comment type="subcellular location">
    <subcellularLocation>
        <location evidence="1">Nucleus</location>
    </subcellularLocation>
</comment>
<dbReference type="GO" id="GO:0005634">
    <property type="term" value="C:nucleus"/>
    <property type="evidence" value="ECO:0007669"/>
    <property type="project" value="UniProtKB-SubCell"/>
</dbReference>
<feature type="compositionally biased region" description="Basic and acidic residues" evidence="6">
    <location>
        <begin position="42"/>
        <end position="51"/>
    </location>
</feature>
<feature type="region of interest" description="Disordered" evidence="6">
    <location>
        <begin position="1"/>
        <end position="24"/>
    </location>
</feature>
<sequence>MTGGPESSLPGTDNIDEDPGDSSTHAFLRRVSTHLSLVGKVHPREVTREQESLDDDAPDDSVLLLPERHQASEYVDCFFSHLNATYRYLPRAKMDRLVGQIYTNTAAAMKDDATLGLFLSVVSCGCVWMPSWKGHDLVVCRDRANLMLRTAAKKLRKASTKLPPTMVLLQARFAYCQALIACHKYDSAWLALGKTIRLSQIIGLGRRRIEQAPLDQFEWRGLFWSIFMADRYLAMFLGRPFGISAHDISIPLPEEPPLSLDSELGPEERTLVPGTVGHINILEIASRIMSTLYGARPLLAAEKESCVISFESELEAWLEKTPSFFHSDQMSDKGVFYSVSWLFKRQQRTIRSAYCFTKMLLYRSFLLDDLTNRSIGTPSSEQPQLSEYSHKCRSAAVAMAELAAEFSSDETYNPVFWGTSHSIFCAIAVLVVSFLLFDDRSQLEPIIENAMKAHMRLTMPNSPQRQRLLEVSKHTLGSPNALYVATHPPNDERVLDNALGNGTGAQQYANEIWRLADAPPMRRGPSQSIAPPASLSAVDLLNGPTTLSIADGQAISEMSLDTATADLESGLQMMFDIGFDKVTFGGDFSGLY</sequence>